<sequence length="131" mass="14532">MLGNPNMSMTNPNEASALVTQSTINPRPDNRARRPGRPWCDYCKRPGHTKEKCWKLHPELKPHESRGYVAVGEKPQSASKTNLFNKEQLELLQKLFSQQSNPANSNSTGPNLASGSIAQSGLGVEEDDWQC</sequence>
<dbReference type="OrthoDB" id="1738167at2759"/>
<feature type="compositionally biased region" description="Polar residues" evidence="1">
    <location>
        <begin position="97"/>
        <end position="119"/>
    </location>
</feature>
<dbReference type="InterPro" id="IPR036875">
    <property type="entry name" value="Znf_CCHC_sf"/>
</dbReference>
<dbReference type="GO" id="GO:0003676">
    <property type="term" value="F:nucleic acid binding"/>
    <property type="evidence" value="ECO:0007669"/>
    <property type="project" value="InterPro"/>
</dbReference>
<dbReference type="Proteomes" id="UP000237000">
    <property type="component" value="Unassembled WGS sequence"/>
</dbReference>
<name>A0A2P5F436_TREOI</name>
<feature type="compositionally biased region" description="Polar residues" evidence="1">
    <location>
        <begin position="1"/>
        <end position="25"/>
    </location>
</feature>
<keyword evidence="3" id="KW-1185">Reference proteome</keyword>
<accession>A0A2P5F436</accession>
<feature type="region of interest" description="Disordered" evidence="1">
    <location>
        <begin position="97"/>
        <end position="131"/>
    </location>
</feature>
<dbReference type="PANTHER" id="PTHR34222">
    <property type="entry name" value="GAG_PRE-INTEGRS DOMAIN-CONTAINING PROTEIN"/>
    <property type="match status" value="1"/>
</dbReference>
<reference evidence="3" key="1">
    <citation type="submission" date="2016-06" db="EMBL/GenBank/DDBJ databases">
        <title>Parallel loss of symbiosis genes in relatives of nitrogen-fixing non-legume Parasponia.</title>
        <authorList>
            <person name="Van Velzen R."/>
            <person name="Holmer R."/>
            <person name="Bu F."/>
            <person name="Rutten L."/>
            <person name="Van Zeijl A."/>
            <person name="Liu W."/>
            <person name="Santuari L."/>
            <person name="Cao Q."/>
            <person name="Sharma T."/>
            <person name="Shen D."/>
            <person name="Roswanjaya Y."/>
            <person name="Wardhani T."/>
            <person name="Kalhor M.S."/>
            <person name="Jansen J."/>
            <person name="Van den Hoogen J."/>
            <person name="Gungor B."/>
            <person name="Hartog M."/>
            <person name="Hontelez J."/>
            <person name="Verver J."/>
            <person name="Yang W.-C."/>
            <person name="Schijlen E."/>
            <person name="Repin R."/>
            <person name="Schilthuizen M."/>
            <person name="Schranz E."/>
            <person name="Heidstra R."/>
            <person name="Miyata K."/>
            <person name="Fedorova E."/>
            <person name="Kohlen W."/>
            <person name="Bisseling T."/>
            <person name="Smit S."/>
            <person name="Geurts R."/>
        </authorList>
    </citation>
    <scope>NUCLEOTIDE SEQUENCE [LARGE SCALE GENOMIC DNA]</scope>
    <source>
        <strain evidence="3">cv. RG33-2</strain>
    </source>
</reference>
<dbReference type="InParanoid" id="A0A2P5F436"/>
<protein>
    <submittedName>
        <fullName evidence="2">Zinc finger, CCHC-type</fullName>
    </submittedName>
</protein>
<dbReference type="SUPFAM" id="SSF57756">
    <property type="entry name" value="Retrovirus zinc finger-like domains"/>
    <property type="match status" value="1"/>
</dbReference>
<evidence type="ECO:0000256" key="1">
    <source>
        <dbReference type="SAM" id="MobiDB-lite"/>
    </source>
</evidence>
<dbReference type="PANTHER" id="PTHR34222:SF91">
    <property type="match status" value="1"/>
</dbReference>
<dbReference type="GO" id="GO:0008270">
    <property type="term" value="F:zinc ion binding"/>
    <property type="evidence" value="ECO:0007669"/>
    <property type="project" value="InterPro"/>
</dbReference>
<dbReference type="EMBL" id="JXTC01000064">
    <property type="protein sequence ID" value="PON92554.1"/>
    <property type="molecule type" value="Genomic_DNA"/>
</dbReference>
<organism evidence="2 3">
    <name type="scientific">Trema orientale</name>
    <name type="common">Charcoal tree</name>
    <name type="synonym">Celtis orientalis</name>
    <dbReference type="NCBI Taxonomy" id="63057"/>
    <lineage>
        <taxon>Eukaryota</taxon>
        <taxon>Viridiplantae</taxon>
        <taxon>Streptophyta</taxon>
        <taxon>Embryophyta</taxon>
        <taxon>Tracheophyta</taxon>
        <taxon>Spermatophyta</taxon>
        <taxon>Magnoliopsida</taxon>
        <taxon>eudicotyledons</taxon>
        <taxon>Gunneridae</taxon>
        <taxon>Pentapetalae</taxon>
        <taxon>rosids</taxon>
        <taxon>fabids</taxon>
        <taxon>Rosales</taxon>
        <taxon>Cannabaceae</taxon>
        <taxon>Trema</taxon>
    </lineage>
</organism>
<evidence type="ECO:0000313" key="2">
    <source>
        <dbReference type="EMBL" id="PON92554.1"/>
    </source>
</evidence>
<feature type="region of interest" description="Disordered" evidence="1">
    <location>
        <begin position="1"/>
        <end position="38"/>
    </location>
</feature>
<gene>
    <name evidence="2" type="ORF">TorRG33x02_116480</name>
</gene>
<comment type="caution">
    <text evidence="2">The sequence shown here is derived from an EMBL/GenBank/DDBJ whole genome shotgun (WGS) entry which is preliminary data.</text>
</comment>
<dbReference type="AlphaFoldDB" id="A0A2P5F436"/>
<proteinExistence type="predicted"/>
<evidence type="ECO:0000313" key="3">
    <source>
        <dbReference type="Proteomes" id="UP000237000"/>
    </source>
</evidence>